<comment type="caution">
    <text evidence="3">The sequence shown here is derived from an EMBL/GenBank/DDBJ whole genome shotgun (WGS) entry which is preliminary data.</text>
</comment>
<protein>
    <submittedName>
        <fullName evidence="3">Uncharacterized protein</fullName>
    </submittedName>
</protein>
<reference evidence="3" key="1">
    <citation type="submission" date="2022-06" db="EMBL/GenBank/DDBJ databases">
        <title>Genome Sequence of Candolleomyces eurysporus.</title>
        <authorList>
            <person name="Buettner E."/>
        </authorList>
    </citation>
    <scope>NUCLEOTIDE SEQUENCE</scope>
    <source>
        <strain evidence="3">VTCC 930004</strain>
    </source>
</reference>
<feature type="region of interest" description="Disordered" evidence="1">
    <location>
        <begin position="86"/>
        <end position="135"/>
    </location>
</feature>
<dbReference type="OrthoDB" id="2505950at2759"/>
<feature type="compositionally biased region" description="Polar residues" evidence="1">
    <location>
        <begin position="86"/>
        <end position="97"/>
    </location>
</feature>
<keyword evidence="2" id="KW-1133">Transmembrane helix</keyword>
<feature type="non-terminal residue" evidence="3">
    <location>
        <position position="1"/>
    </location>
</feature>
<name>A0A9W8J821_9AGAR</name>
<keyword evidence="2" id="KW-0812">Transmembrane</keyword>
<dbReference type="Proteomes" id="UP001140091">
    <property type="component" value="Unassembled WGS sequence"/>
</dbReference>
<keyword evidence="2" id="KW-0472">Membrane</keyword>
<gene>
    <name evidence="3" type="ORF">H1R20_g7172</name>
</gene>
<feature type="compositionally biased region" description="Low complexity" evidence="1">
    <location>
        <begin position="109"/>
        <end position="118"/>
    </location>
</feature>
<evidence type="ECO:0000313" key="4">
    <source>
        <dbReference type="Proteomes" id="UP001140091"/>
    </source>
</evidence>
<proteinExistence type="predicted"/>
<feature type="compositionally biased region" description="Basic residues" evidence="1">
    <location>
        <begin position="121"/>
        <end position="135"/>
    </location>
</feature>
<dbReference type="EMBL" id="JANBPK010000854">
    <property type="protein sequence ID" value="KAJ2929907.1"/>
    <property type="molecule type" value="Genomic_DNA"/>
</dbReference>
<feature type="transmembrane region" description="Helical" evidence="2">
    <location>
        <begin position="6"/>
        <end position="26"/>
    </location>
</feature>
<organism evidence="3 4">
    <name type="scientific">Candolleomyces eurysporus</name>
    <dbReference type="NCBI Taxonomy" id="2828524"/>
    <lineage>
        <taxon>Eukaryota</taxon>
        <taxon>Fungi</taxon>
        <taxon>Dikarya</taxon>
        <taxon>Basidiomycota</taxon>
        <taxon>Agaricomycotina</taxon>
        <taxon>Agaricomycetes</taxon>
        <taxon>Agaricomycetidae</taxon>
        <taxon>Agaricales</taxon>
        <taxon>Agaricineae</taxon>
        <taxon>Psathyrellaceae</taxon>
        <taxon>Candolleomyces</taxon>
    </lineage>
</organism>
<keyword evidence="4" id="KW-1185">Reference proteome</keyword>
<evidence type="ECO:0000313" key="3">
    <source>
        <dbReference type="EMBL" id="KAJ2929907.1"/>
    </source>
</evidence>
<evidence type="ECO:0000256" key="2">
    <source>
        <dbReference type="SAM" id="Phobius"/>
    </source>
</evidence>
<sequence length="135" mass="14631">MAFSDLVVFVIFVGVVGAVIYGVMLASKSIDAGVASTKESLKARGLDVSATGVSMRSDKRFDRQDYVDATQRGIINVMEASSFRKNVSADGTSQHASTPVLERIERTSSHMSTNSTSSLEKKKKKGFFSKKRVDS</sequence>
<accession>A0A9W8J821</accession>
<evidence type="ECO:0000256" key="1">
    <source>
        <dbReference type="SAM" id="MobiDB-lite"/>
    </source>
</evidence>
<dbReference type="AlphaFoldDB" id="A0A9W8J821"/>